<dbReference type="Pfam" id="PF02801">
    <property type="entry name" value="Ketoacyl-synt_C"/>
    <property type="match status" value="1"/>
</dbReference>
<dbReference type="InterPro" id="IPR032821">
    <property type="entry name" value="PKS_assoc"/>
</dbReference>
<dbReference type="Pfam" id="PF00109">
    <property type="entry name" value="ketoacyl-synt"/>
    <property type="match status" value="1"/>
</dbReference>
<comment type="similarity">
    <text evidence="1">Belongs to the thiolase-like superfamily. Beta-ketoacyl-ACP synthases family.</text>
</comment>
<keyword evidence="1" id="KW-0808">Transferase</keyword>
<protein>
    <submittedName>
        <fullName evidence="3">Fatty acid synthase</fullName>
    </submittedName>
</protein>
<dbReference type="InterPro" id="IPR016039">
    <property type="entry name" value="Thiolase-like"/>
</dbReference>
<evidence type="ECO:0000256" key="1">
    <source>
        <dbReference type="RuleBase" id="RU003694"/>
    </source>
</evidence>
<dbReference type="Pfam" id="PF16197">
    <property type="entry name" value="KAsynt_C_assoc"/>
    <property type="match status" value="1"/>
</dbReference>
<dbReference type="SUPFAM" id="SSF53901">
    <property type="entry name" value="Thiolase-like"/>
    <property type="match status" value="2"/>
</dbReference>
<feature type="domain" description="Ketosynthase family 3 (KS3)" evidence="2">
    <location>
        <begin position="1"/>
        <end position="406"/>
    </location>
</feature>
<dbReference type="Gene3D" id="3.30.70.3290">
    <property type="match status" value="1"/>
</dbReference>
<dbReference type="EMBL" id="HBUF01405079">
    <property type="protein sequence ID" value="CAG6737853.1"/>
    <property type="molecule type" value="Transcribed_RNA"/>
</dbReference>
<dbReference type="Gene3D" id="3.40.47.10">
    <property type="match status" value="1"/>
</dbReference>
<dbReference type="AlphaFoldDB" id="A0A8D8YZB9"/>
<evidence type="ECO:0000259" key="2">
    <source>
        <dbReference type="PROSITE" id="PS52004"/>
    </source>
</evidence>
<dbReference type="InterPro" id="IPR014030">
    <property type="entry name" value="Ketoacyl_synth_N"/>
</dbReference>
<dbReference type="PANTHER" id="PTHR43775">
    <property type="entry name" value="FATTY ACID SYNTHASE"/>
    <property type="match status" value="1"/>
</dbReference>
<accession>A0A8D8YZB9</accession>
<organism evidence="3">
    <name type="scientific">Cacopsylla melanoneura</name>
    <dbReference type="NCBI Taxonomy" id="428564"/>
    <lineage>
        <taxon>Eukaryota</taxon>
        <taxon>Metazoa</taxon>
        <taxon>Ecdysozoa</taxon>
        <taxon>Arthropoda</taxon>
        <taxon>Hexapoda</taxon>
        <taxon>Insecta</taxon>
        <taxon>Pterygota</taxon>
        <taxon>Neoptera</taxon>
        <taxon>Paraneoptera</taxon>
        <taxon>Hemiptera</taxon>
        <taxon>Sternorrhyncha</taxon>
        <taxon>Psylloidea</taxon>
        <taxon>Psyllidae</taxon>
        <taxon>Psyllinae</taxon>
        <taxon>Cacopsylla</taxon>
    </lineage>
</organism>
<evidence type="ECO:0000313" key="3">
    <source>
        <dbReference type="EMBL" id="CAG6737852.1"/>
    </source>
</evidence>
<reference evidence="3" key="1">
    <citation type="submission" date="2021-05" db="EMBL/GenBank/DDBJ databases">
        <authorList>
            <person name="Alioto T."/>
            <person name="Alioto T."/>
            <person name="Gomez Garrido J."/>
        </authorList>
    </citation>
    <scope>NUCLEOTIDE SEQUENCE</scope>
</reference>
<dbReference type="InterPro" id="IPR020841">
    <property type="entry name" value="PKS_Beta-ketoAc_synthase_dom"/>
</dbReference>
<name>A0A8D8YZB9_9HEMI</name>
<dbReference type="EMBL" id="HBUF01405078">
    <property type="protein sequence ID" value="CAG6737852.1"/>
    <property type="molecule type" value="Transcribed_RNA"/>
</dbReference>
<dbReference type="SMART" id="SM00825">
    <property type="entry name" value="PKS_KS"/>
    <property type="match status" value="1"/>
</dbReference>
<dbReference type="InterPro" id="IPR050091">
    <property type="entry name" value="PKS_NRPS_Biosynth_Enz"/>
</dbReference>
<proteinExistence type="inferred from homology"/>
<dbReference type="GO" id="GO:0004312">
    <property type="term" value="F:fatty acid synthase activity"/>
    <property type="evidence" value="ECO:0007669"/>
    <property type="project" value="TreeGrafter"/>
</dbReference>
<dbReference type="CDD" id="cd00833">
    <property type="entry name" value="PKS"/>
    <property type="match status" value="1"/>
</dbReference>
<dbReference type="PROSITE" id="PS52004">
    <property type="entry name" value="KS3_2"/>
    <property type="match status" value="1"/>
</dbReference>
<dbReference type="PANTHER" id="PTHR43775:SF23">
    <property type="entry name" value="FATTY ACID SYNTHASE 3"/>
    <property type="match status" value="1"/>
</dbReference>
<dbReference type="InterPro" id="IPR014031">
    <property type="entry name" value="Ketoacyl_synth_C"/>
</dbReference>
<sequence length="517" mass="57968">MAKVVISGIGGSFPNCEHLEEFKEALYQRTNLITDVQAEEWTGNLKVPHYLGRDKNYLDFDHTLLSINYNLANTMDKMTKSLIRYGYTAILDAGYSPSDVRGRNINVYMHTTVSDDESRNCGGTGTLKMSNSKVPILLGVTRTMQANRISAYFDFHGSSEAYQGSYDNVFEALKVAYEDVASGKCEGVLVGASNICVNPQPSLEYQALGLLTEDPMNRPLDENANGYIRSDSTVIFFIQRESEARRSYAEIVNIASMYIGDRLGTFMSRDEKHMIKLLEDTYRQCGLKPTDISYLETGSWANKVLDTQELNVIRKVFAEKRVDPLLIGSVVGNTGFTEGCSGLVGMVKAILALRMGIIAPTLHVDKPNSAIDEKLQIVQENTPVKDYVAVNVLGLYGGFSHVILKKPEIKARSIHPLQDNLPRIYLMAARNIADVETLFQKLNSVERSKYLAATMCNVFRKEIKGYMGRCYAIYNNEKKIEVSLPYEGNQRPVWFLLLINDCVQRHILGGTYLLFPL</sequence>
<dbReference type="GO" id="GO:0006633">
    <property type="term" value="P:fatty acid biosynthetic process"/>
    <property type="evidence" value="ECO:0007669"/>
    <property type="project" value="TreeGrafter"/>
</dbReference>